<evidence type="ECO:0000313" key="3">
    <source>
        <dbReference type="Proteomes" id="UP000005953"/>
    </source>
</evidence>
<dbReference type="RefSeq" id="WP_008042096.1">
    <property type="nucleotide sequence ID" value="NZ_CH724149.1"/>
</dbReference>
<proteinExistence type="predicted"/>
<protein>
    <recommendedName>
        <fullName evidence="1">HNH domain-containing protein</fullName>
    </recommendedName>
</protein>
<evidence type="ECO:0000313" key="2">
    <source>
        <dbReference type="EMBL" id="EAR10753.1"/>
    </source>
</evidence>
<dbReference type="STRING" id="314283.MED297_12075"/>
<accession>A4BBE0</accession>
<dbReference type="GO" id="GO:0008270">
    <property type="term" value="F:zinc ion binding"/>
    <property type="evidence" value="ECO:0007669"/>
    <property type="project" value="InterPro"/>
</dbReference>
<comment type="caution">
    <text evidence="2">The sequence shown here is derived from an EMBL/GenBank/DDBJ whole genome shotgun (WGS) entry which is preliminary data.</text>
</comment>
<dbReference type="OrthoDB" id="9802640at2"/>
<keyword evidence="3" id="KW-1185">Reference proteome</keyword>
<gene>
    <name evidence="2" type="ORF">MED297_12075</name>
</gene>
<dbReference type="HOGENOM" id="CLU_149308_1_1_6"/>
<dbReference type="GO" id="GO:0003676">
    <property type="term" value="F:nucleic acid binding"/>
    <property type="evidence" value="ECO:0007669"/>
    <property type="project" value="InterPro"/>
</dbReference>
<organism evidence="2 3">
    <name type="scientific">Reinekea blandensis MED297</name>
    <dbReference type="NCBI Taxonomy" id="314283"/>
    <lineage>
        <taxon>Bacteria</taxon>
        <taxon>Pseudomonadati</taxon>
        <taxon>Pseudomonadota</taxon>
        <taxon>Gammaproteobacteria</taxon>
        <taxon>Oceanospirillales</taxon>
        <taxon>Saccharospirillaceae</taxon>
        <taxon>Reinekea</taxon>
    </lineage>
</organism>
<dbReference type="Gene3D" id="1.10.30.50">
    <property type="match status" value="1"/>
</dbReference>
<evidence type="ECO:0000259" key="1">
    <source>
        <dbReference type="Pfam" id="PF01844"/>
    </source>
</evidence>
<dbReference type="GO" id="GO:0004519">
    <property type="term" value="F:endonuclease activity"/>
    <property type="evidence" value="ECO:0007669"/>
    <property type="project" value="InterPro"/>
</dbReference>
<dbReference type="Pfam" id="PF01844">
    <property type="entry name" value="HNH"/>
    <property type="match status" value="1"/>
</dbReference>
<sequence length="94" mass="11517">MTERKPDHCQLCERPTRLTYHHLIPKKMHRRTRFQKQYGRDELNRGIWVCRKCHNGIHRLYDEMTLAKQFASLDALKQDPSLQRHVHWVRKQKS</sequence>
<name>A4BBE0_9GAMM</name>
<dbReference type="Proteomes" id="UP000005953">
    <property type="component" value="Unassembled WGS sequence"/>
</dbReference>
<dbReference type="EMBL" id="AAOE01000003">
    <property type="protein sequence ID" value="EAR10753.1"/>
    <property type="molecule type" value="Genomic_DNA"/>
</dbReference>
<dbReference type="PANTHER" id="PTHR37827">
    <property type="entry name" value="TUDOR DOMAIN-CONTAINING PROTEIN"/>
    <property type="match status" value="1"/>
</dbReference>
<feature type="domain" description="HNH" evidence="1">
    <location>
        <begin position="9"/>
        <end position="59"/>
    </location>
</feature>
<dbReference type="PANTHER" id="PTHR37827:SF1">
    <property type="entry name" value="HNH DOMAIN-CONTAINING PROTEIN"/>
    <property type="match status" value="1"/>
</dbReference>
<dbReference type="InterPro" id="IPR002711">
    <property type="entry name" value="HNH"/>
</dbReference>
<dbReference type="AlphaFoldDB" id="A4BBE0"/>
<reference evidence="2 3" key="1">
    <citation type="submission" date="2006-02" db="EMBL/GenBank/DDBJ databases">
        <authorList>
            <person name="Pinhassi J."/>
            <person name="Pedros-Alio C."/>
            <person name="Ferriera S."/>
            <person name="Johnson J."/>
            <person name="Kravitz S."/>
            <person name="Halpern A."/>
            <person name="Remington K."/>
            <person name="Beeson K."/>
            <person name="Tran B."/>
            <person name="Rogers Y.-H."/>
            <person name="Friedman R."/>
            <person name="Venter J.C."/>
        </authorList>
    </citation>
    <scope>NUCLEOTIDE SEQUENCE [LARGE SCALE GENOMIC DNA]</scope>
    <source>
        <strain evidence="2 3">MED297</strain>
    </source>
</reference>